<dbReference type="KEGG" id="sgrg:L0C25_09985"/>
<dbReference type="RefSeq" id="WP_271636347.1">
    <property type="nucleotide sequence ID" value="NZ_CP094970.1"/>
</dbReference>
<sequence>MKKVLAIAVAVAGAVFLISRVRSNGADKDLWAEATDKV</sequence>
<dbReference type="InterPro" id="IPR047990">
    <property type="entry name" value="DLW39-like"/>
</dbReference>
<dbReference type="AlphaFoldDB" id="A0AA46TN06"/>
<accession>A0AA46TN06</accession>
<keyword evidence="2" id="KW-1185">Reference proteome</keyword>
<evidence type="ECO:0000313" key="1">
    <source>
        <dbReference type="EMBL" id="UYM07373.1"/>
    </source>
</evidence>
<dbReference type="NCBIfam" id="NF038356">
    <property type="entry name" value="actino_DLW39"/>
    <property type="match status" value="1"/>
</dbReference>
<organism evidence="1 2">
    <name type="scientific">Solicola gregarius</name>
    <dbReference type="NCBI Taxonomy" id="2908642"/>
    <lineage>
        <taxon>Bacteria</taxon>
        <taxon>Bacillati</taxon>
        <taxon>Actinomycetota</taxon>
        <taxon>Actinomycetes</taxon>
        <taxon>Propionibacteriales</taxon>
        <taxon>Nocardioidaceae</taxon>
        <taxon>Solicola</taxon>
    </lineage>
</organism>
<evidence type="ECO:0000313" key="2">
    <source>
        <dbReference type="Proteomes" id="UP001164390"/>
    </source>
</evidence>
<dbReference type="Proteomes" id="UP001164390">
    <property type="component" value="Chromosome"/>
</dbReference>
<proteinExistence type="predicted"/>
<gene>
    <name evidence="1" type="ORF">L0C25_09985</name>
</gene>
<name>A0AA46TN06_9ACTN</name>
<dbReference type="EMBL" id="CP094970">
    <property type="protein sequence ID" value="UYM07373.1"/>
    <property type="molecule type" value="Genomic_DNA"/>
</dbReference>
<reference evidence="1" key="1">
    <citation type="submission" date="2022-01" db="EMBL/GenBank/DDBJ databases">
        <title>Nocardioidaceae gen. sp. A5X3R13.</title>
        <authorList>
            <person name="Lopez Marin M.A."/>
            <person name="Uhlik O."/>
        </authorList>
    </citation>
    <scope>NUCLEOTIDE SEQUENCE</scope>
    <source>
        <strain evidence="1">A5X3R13</strain>
    </source>
</reference>
<protein>
    <submittedName>
        <fullName evidence="1">DLW-39 family protein</fullName>
    </submittedName>
</protein>